<evidence type="ECO:0000313" key="2">
    <source>
        <dbReference type="Proteomes" id="UP000265520"/>
    </source>
</evidence>
<proteinExistence type="predicted"/>
<evidence type="ECO:0000313" key="1">
    <source>
        <dbReference type="EMBL" id="MCI26882.1"/>
    </source>
</evidence>
<name>A0A392QSN8_9FABA</name>
<reference evidence="1 2" key="1">
    <citation type="journal article" date="2018" name="Front. Plant Sci.">
        <title>Red Clover (Trifolium pratense) and Zigzag Clover (T. medium) - A Picture of Genomic Similarities and Differences.</title>
        <authorList>
            <person name="Dluhosova J."/>
            <person name="Istvanek J."/>
            <person name="Nedelnik J."/>
            <person name="Repkova J."/>
        </authorList>
    </citation>
    <scope>NUCLEOTIDE SEQUENCE [LARGE SCALE GENOMIC DNA]</scope>
    <source>
        <strain evidence="2">cv. 10/8</strain>
        <tissue evidence="1">Leaf</tissue>
    </source>
</reference>
<dbReference type="AlphaFoldDB" id="A0A392QSN8"/>
<sequence>VGPLQLDPHILATRKGKPWLAEDSPQHKGYIAAEC</sequence>
<organism evidence="1 2">
    <name type="scientific">Trifolium medium</name>
    <dbReference type="NCBI Taxonomy" id="97028"/>
    <lineage>
        <taxon>Eukaryota</taxon>
        <taxon>Viridiplantae</taxon>
        <taxon>Streptophyta</taxon>
        <taxon>Embryophyta</taxon>
        <taxon>Tracheophyta</taxon>
        <taxon>Spermatophyta</taxon>
        <taxon>Magnoliopsida</taxon>
        <taxon>eudicotyledons</taxon>
        <taxon>Gunneridae</taxon>
        <taxon>Pentapetalae</taxon>
        <taxon>rosids</taxon>
        <taxon>fabids</taxon>
        <taxon>Fabales</taxon>
        <taxon>Fabaceae</taxon>
        <taxon>Papilionoideae</taxon>
        <taxon>50 kb inversion clade</taxon>
        <taxon>NPAAA clade</taxon>
        <taxon>Hologalegina</taxon>
        <taxon>IRL clade</taxon>
        <taxon>Trifolieae</taxon>
        <taxon>Trifolium</taxon>
    </lineage>
</organism>
<accession>A0A392QSN8</accession>
<keyword evidence="2" id="KW-1185">Reference proteome</keyword>
<dbReference type="Proteomes" id="UP000265520">
    <property type="component" value="Unassembled WGS sequence"/>
</dbReference>
<feature type="non-terminal residue" evidence="1">
    <location>
        <position position="1"/>
    </location>
</feature>
<dbReference type="EMBL" id="LXQA010155912">
    <property type="protein sequence ID" value="MCI26882.1"/>
    <property type="molecule type" value="Genomic_DNA"/>
</dbReference>
<comment type="caution">
    <text evidence="1">The sequence shown here is derived from an EMBL/GenBank/DDBJ whole genome shotgun (WGS) entry which is preliminary data.</text>
</comment>
<protein>
    <submittedName>
        <fullName evidence="1">Uncharacterized protein</fullName>
    </submittedName>
</protein>